<feature type="compositionally biased region" description="Low complexity" evidence="1">
    <location>
        <begin position="1"/>
        <end position="19"/>
    </location>
</feature>
<keyword evidence="2" id="KW-1185">Reference proteome</keyword>
<feature type="region of interest" description="Disordered" evidence="1">
    <location>
        <begin position="1"/>
        <end position="20"/>
    </location>
</feature>
<evidence type="ECO:0000313" key="2">
    <source>
        <dbReference type="Proteomes" id="UP001190640"/>
    </source>
</evidence>
<sequence length="270" mass="28761">MLDPPSSEYSPPPSQEGQSNEVFTYNIQSQSVNSPVRCPYPEQLEPTANLETPYYLPSSQSGAYQFSQYSQPQVSQVHHFPVHLSSGILPSVRLTPATPSKSGPAFFSLPANGGLMAYQPAEGTQGYLQNHVGGQLLVQQAAAGSSGYISAFQAVPWNEFYVPGAPFSSQLCTQMQLSNSGGGCYPAEQVPGVQKQSVPPTSCLLQLPRAPLPGSTVVFAAMQMAPADPDSNPDHQSQAEPLAPPERGSSSASFPQEEPNVADFSEENKN</sequence>
<reference evidence="3" key="1">
    <citation type="submission" date="2025-08" db="UniProtKB">
        <authorList>
            <consortium name="RefSeq"/>
        </authorList>
    </citation>
    <scope>IDENTIFICATION</scope>
    <source>
        <tissue evidence="3">Blood</tissue>
    </source>
</reference>
<accession>A0AA97KK11</accession>
<evidence type="ECO:0000313" key="3">
    <source>
        <dbReference type="RefSeq" id="XP_054856661.1"/>
    </source>
</evidence>
<dbReference type="GeneID" id="129344167"/>
<dbReference type="GO" id="GO:0000981">
    <property type="term" value="F:DNA-binding transcription factor activity, RNA polymerase II-specific"/>
    <property type="evidence" value="ECO:0007669"/>
    <property type="project" value="TreeGrafter"/>
</dbReference>
<feature type="region of interest" description="Disordered" evidence="1">
    <location>
        <begin position="225"/>
        <end position="270"/>
    </location>
</feature>
<name>A0AA97KK11_EUBMA</name>
<protein>
    <submittedName>
        <fullName evidence="3">Uncharacterized protein LOC129344167</fullName>
    </submittedName>
</protein>
<gene>
    <name evidence="3" type="primary">LOC129344167</name>
</gene>
<dbReference type="GO" id="GO:0000978">
    <property type="term" value="F:RNA polymerase II cis-regulatory region sequence-specific DNA binding"/>
    <property type="evidence" value="ECO:0007669"/>
    <property type="project" value="TreeGrafter"/>
</dbReference>
<dbReference type="RefSeq" id="XP_054856661.1">
    <property type="nucleotide sequence ID" value="XM_055000686.1"/>
</dbReference>
<dbReference type="InterPro" id="IPR042988">
    <property type="entry name" value="NOBOX"/>
</dbReference>
<proteinExistence type="predicted"/>
<dbReference type="PANTHER" id="PTHR47060:SF1">
    <property type="entry name" value="HOMEOBOX PROTEIN NOBOX"/>
    <property type="match status" value="1"/>
</dbReference>
<organism evidence="2 3">
    <name type="scientific">Eublepharis macularius</name>
    <name type="common">Leopard gecko</name>
    <name type="synonym">Cyrtodactylus macularius</name>
    <dbReference type="NCBI Taxonomy" id="481883"/>
    <lineage>
        <taxon>Eukaryota</taxon>
        <taxon>Metazoa</taxon>
        <taxon>Chordata</taxon>
        <taxon>Craniata</taxon>
        <taxon>Vertebrata</taxon>
        <taxon>Euteleostomi</taxon>
        <taxon>Lepidosauria</taxon>
        <taxon>Squamata</taxon>
        <taxon>Bifurcata</taxon>
        <taxon>Gekkota</taxon>
        <taxon>Eublepharidae</taxon>
        <taxon>Eublepharinae</taxon>
        <taxon>Eublepharis</taxon>
    </lineage>
</organism>
<dbReference type="PANTHER" id="PTHR47060">
    <property type="entry name" value="HOMEOBOX PROTEIN NOBOX"/>
    <property type="match status" value="1"/>
</dbReference>
<evidence type="ECO:0000256" key="1">
    <source>
        <dbReference type="SAM" id="MobiDB-lite"/>
    </source>
</evidence>
<dbReference type="KEGG" id="emc:129344167"/>
<dbReference type="Proteomes" id="UP001190640">
    <property type="component" value="Chromosome 16"/>
</dbReference>
<dbReference type="AlphaFoldDB" id="A0AA97KK11"/>